<reference evidence="7 8" key="1">
    <citation type="journal article" date="2015" name="Nature">
        <title>rRNA introns, odd ribosomes, and small enigmatic genomes across a large radiation of phyla.</title>
        <authorList>
            <person name="Brown C.T."/>
            <person name="Hug L.A."/>
            <person name="Thomas B.C."/>
            <person name="Sharon I."/>
            <person name="Castelle C.J."/>
            <person name="Singh A."/>
            <person name="Wilkins M.J."/>
            <person name="Williams K.H."/>
            <person name="Banfield J.F."/>
        </authorList>
    </citation>
    <scope>NUCLEOTIDE SEQUENCE [LARGE SCALE GENOMIC DNA]</scope>
</reference>
<dbReference type="SMART" id="SM00382">
    <property type="entry name" value="AAA"/>
    <property type="match status" value="2"/>
</dbReference>
<dbReference type="FunFam" id="3.40.50.300:FF:000025">
    <property type="entry name" value="ATP-dependent Clp protease subunit"/>
    <property type="match status" value="1"/>
</dbReference>
<evidence type="ECO:0000256" key="1">
    <source>
        <dbReference type="ARBA" id="ARBA00022737"/>
    </source>
</evidence>
<dbReference type="Pfam" id="PF07724">
    <property type="entry name" value="AAA_2"/>
    <property type="match status" value="1"/>
</dbReference>
<evidence type="ECO:0000313" key="7">
    <source>
        <dbReference type="EMBL" id="KKQ34373.1"/>
    </source>
</evidence>
<evidence type="ECO:0008006" key="9">
    <source>
        <dbReference type="Google" id="ProtNLM"/>
    </source>
</evidence>
<evidence type="ECO:0000313" key="8">
    <source>
        <dbReference type="Proteomes" id="UP000034852"/>
    </source>
</evidence>
<keyword evidence="2" id="KW-0547">Nucleotide-binding</keyword>
<accession>A0A0G0GTJ4</accession>
<evidence type="ECO:0000259" key="5">
    <source>
        <dbReference type="SMART" id="SM00382"/>
    </source>
</evidence>
<dbReference type="InterPro" id="IPR041546">
    <property type="entry name" value="ClpA/ClpB_AAA_lid"/>
</dbReference>
<dbReference type="InterPro" id="IPR003593">
    <property type="entry name" value="AAA+_ATPase"/>
</dbReference>
<dbReference type="Gene3D" id="3.40.50.300">
    <property type="entry name" value="P-loop containing nucleotide triphosphate hydrolases"/>
    <property type="match status" value="2"/>
</dbReference>
<dbReference type="SUPFAM" id="SSF52540">
    <property type="entry name" value="P-loop containing nucleoside triphosphate hydrolases"/>
    <property type="match status" value="2"/>
</dbReference>
<dbReference type="InterPro" id="IPR003959">
    <property type="entry name" value="ATPase_AAA_core"/>
</dbReference>
<organism evidence="7 8">
    <name type="scientific">candidate division WS6 bacterium GW2011_GWA2_37_6</name>
    <dbReference type="NCBI Taxonomy" id="1619087"/>
    <lineage>
        <taxon>Bacteria</taxon>
        <taxon>Candidatus Dojkabacteria</taxon>
    </lineage>
</organism>
<dbReference type="PRINTS" id="PR00300">
    <property type="entry name" value="CLPPROTEASEA"/>
</dbReference>
<gene>
    <name evidence="7" type="ORF">US52_C0061G0002</name>
</gene>
<dbReference type="CDD" id="cd00009">
    <property type="entry name" value="AAA"/>
    <property type="match status" value="1"/>
</dbReference>
<evidence type="ECO:0000256" key="3">
    <source>
        <dbReference type="ARBA" id="ARBA00022840"/>
    </source>
</evidence>
<dbReference type="Pfam" id="PF00004">
    <property type="entry name" value="AAA"/>
    <property type="match status" value="1"/>
</dbReference>
<keyword evidence="1" id="KW-0677">Repeat</keyword>
<dbReference type="PANTHER" id="PTHR11638:SF18">
    <property type="entry name" value="HEAT SHOCK PROTEIN 104"/>
    <property type="match status" value="1"/>
</dbReference>
<feature type="domain" description="AAA+ ATPase" evidence="5">
    <location>
        <begin position="153"/>
        <end position="296"/>
    </location>
</feature>
<feature type="domain" description="AAA+ ATPase" evidence="5">
    <location>
        <begin position="428"/>
        <end position="597"/>
    </location>
</feature>
<keyword evidence="4" id="KW-0143">Chaperone</keyword>
<evidence type="ECO:0000256" key="4">
    <source>
        <dbReference type="ARBA" id="ARBA00023186"/>
    </source>
</evidence>
<dbReference type="PROSITE" id="PS00675">
    <property type="entry name" value="SIGMA54_INTERACT_1"/>
    <property type="match status" value="1"/>
</dbReference>
<evidence type="ECO:0000259" key="6">
    <source>
        <dbReference type="SMART" id="SM01086"/>
    </source>
</evidence>
<dbReference type="SMART" id="SM01086">
    <property type="entry name" value="ClpB_D2-small"/>
    <property type="match status" value="1"/>
</dbReference>
<dbReference type="CDD" id="cd19499">
    <property type="entry name" value="RecA-like_ClpB_Hsp104-like"/>
    <property type="match status" value="1"/>
</dbReference>
<dbReference type="InterPro" id="IPR019489">
    <property type="entry name" value="Clp_ATPase_C"/>
</dbReference>
<dbReference type="InterPro" id="IPR027417">
    <property type="entry name" value="P-loop_NTPase"/>
</dbReference>
<name>A0A0G0GTJ4_9BACT</name>
<dbReference type="GO" id="GO:0005524">
    <property type="term" value="F:ATP binding"/>
    <property type="evidence" value="ECO:0007669"/>
    <property type="project" value="UniProtKB-KW"/>
</dbReference>
<dbReference type="InterPro" id="IPR050130">
    <property type="entry name" value="ClpA_ClpB"/>
</dbReference>
<protein>
    <recommendedName>
        <fullName evidence="9">ATPase AAA-2 domain protein</fullName>
    </recommendedName>
</protein>
<keyword evidence="3" id="KW-0067">ATP-binding</keyword>
<feature type="domain" description="Clp ATPase C-terminal" evidence="6">
    <location>
        <begin position="596"/>
        <end position="679"/>
    </location>
</feature>
<dbReference type="GO" id="GO:0016887">
    <property type="term" value="F:ATP hydrolysis activity"/>
    <property type="evidence" value="ECO:0007669"/>
    <property type="project" value="InterPro"/>
</dbReference>
<dbReference type="Pfam" id="PF10431">
    <property type="entry name" value="ClpB_D2-small"/>
    <property type="match status" value="1"/>
</dbReference>
<dbReference type="InterPro" id="IPR001270">
    <property type="entry name" value="ClpA/B"/>
</dbReference>
<dbReference type="GO" id="GO:0005737">
    <property type="term" value="C:cytoplasm"/>
    <property type="evidence" value="ECO:0007669"/>
    <property type="project" value="TreeGrafter"/>
</dbReference>
<dbReference type="Gene3D" id="1.10.8.60">
    <property type="match status" value="2"/>
</dbReference>
<dbReference type="AlphaFoldDB" id="A0A0G0GTJ4"/>
<dbReference type="GO" id="GO:0034605">
    <property type="term" value="P:cellular response to heat"/>
    <property type="evidence" value="ECO:0007669"/>
    <property type="project" value="TreeGrafter"/>
</dbReference>
<dbReference type="Pfam" id="PF17871">
    <property type="entry name" value="AAA_lid_9"/>
    <property type="match status" value="1"/>
</dbReference>
<dbReference type="EMBL" id="LBTH01000061">
    <property type="protein sequence ID" value="KKQ34373.1"/>
    <property type="molecule type" value="Genomic_DNA"/>
</dbReference>
<dbReference type="PANTHER" id="PTHR11638">
    <property type="entry name" value="ATP-DEPENDENT CLP PROTEASE"/>
    <property type="match status" value="1"/>
</dbReference>
<dbReference type="Proteomes" id="UP000034852">
    <property type="component" value="Unassembled WGS sequence"/>
</dbReference>
<sequence length="684" mass="77193">MCRNCLTGFEKILIKKKSEVADLSEKIKKAQSFVLAEKYGFSYIGEWVLFLKLALDEFEEVFRELDVQKGELLAVLEWSKAQAISKRYKKLWKFRASLKPKNTVNRSYTSAYTSTLNKYSRDLTLEVAEGKFVYAISREEEIAQIVRNLRQEGKAAVLLIGETGVGKSTILRSIAVKMVVEDVPNELQDKRLIEFDFQKAIASAKGTNELRKVIEKIFQEVERSKNVILVIDDLDELVNIREEIAGEIIATISKSMERNKMKLVATTSRLGYSRNIKPNSMLSSMFDIVEIDEPSSEIALQILLDERDTMEAKYNVRIQFEAAWSAVDLSVKYDPTRLLPFKAIDLIEDACIYTLENGLDYVSSKEVEKVISKDAGIKIGSLSGSESGKLMQLENIMHKRVIGQDKAIEAVSAALRRARAGLAGKNKPVASFLFFGPTGVGKTEVARTLASVYFGDEKLLTRIDMSEFQEGENVKRLIGYMQGDDFIGGQLTEKVRSNPFSLVLLDEIEKANPQVLDLFLQVLDEGHITDGIGRKVDFRNTIIIATSNIGSGRIAASLEAGKDYEETYRIAQEELRKELRIEFLNRFDKVIMFKPLNRVEIEHIADLMMKKLADRLAERGIELEYTAQLLDELAQKGYSPVFGAREMNRVIQDEVENRIADMIVSGKVKSGGKVRLESLNNFIS</sequence>
<dbReference type="InterPro" id="IPR025662">
    <property type="entry name" value="Sigma_54_int_dom_ATP-bd_1"/>
</dbReference>
<proteinExistence type="predicted"/>
<comment type="caution">
    <text evidence="7">The sequence shown here is derived from an EMBL/GenBank/DDBJ whole genome shotgun (WGS) entry which is preliminary data.</text>
</comment>
<evidence type="ECO:0000256" key="2">
    <source>
        <dbReference type="ARBA" id="ARBA00022741"/>
    </source>
</evidence>